<reference evidence="1" key="1">
    <citation type="submission" date="2023-05" db="EMBL/GenBank/DDBJ databases">
        <authorList>
            <consortium name="ELIXIR-Norway"/>
        </authorList>
    </citation>
    <scope>NUCLEOTIDE SEQUENCE</scope>
</reference>
<protein>
    <submittedName>
        <fullName evidence="1">Uncharacterized protein</fullName>
    </submittedName>
</protein>
<proteinExistence type="predicted"/>
<dbReference type="EMBL" id="OX596100">
    <property type="protein sequence ID" value="CAM9727589.1"/>
    <property type="molecule type" value="Genomic_DNA"/>
</dbReference>
<reference evidence="1" key="2">
    <citation type="submission" date="2025-03" db="EMBL/GenBank/DDBJ databases">
        <authorList>
            <consortium name="ELIXIR-Norway"/>
            <consortium name="Elixir Norway"/>
        </authorList>
    </citation>
    <scope>NUCLEOTIDE SEQUENCE</scope>
</reference>
<gene>
    <name evidence="1" type="ORF">MRATA1EN22A_LOCUS6603</name>
</gene>
<evidence type="ECO:0000313" key="2">
    <source>
        <dbReference type="Proteomes" id="UP001162501"/>
    </source>
</evidence>
<organism evidence="1 2">
    <name type="scientific">Rangifer tarandus platyrhynchus</name>
    <name type="common">Svalbard reindeer</name>
    <dbReference type="NCBI Taxonomy" id="3082113"/>
    <lineage>
        <taxon>Eukaryota</taxon>
        <taxon>Metazoa</taxon>
        <taxon>Chordata</taxon>
        <taxon>Craniata</taxon>
        <taxon>Vertebrata</taxon>
        <taxon>Euteleostomi</taxon>
        <taxon>Mammalia</taxon>
        <taxon>Eutheria</taxon>
        <taxon>Laurasiatheria</taxon>
        <taxon>Artiodactyla</taxon>
        <taxon>Ruminantia</taxon>
        <taxon>Pecora</taxon>
        <taxon>Cervidae</taxon>
        <taxon>Odocoileinae</taxon>
        <taxon>Rangifer</taxon>
    </lineage>
</organism>
<evidence type="ECO:0000313" key="1">
    <source>
        <dbReference type="EMBL" id="CAM9727589.1"/>
    </source>
</evidence>
<dbReference type="Proteomes" id="UP001162501">
    <property type="component" value="Chromosome 16"/>
</dbReference>
<sequence>MLVFHPPSFAGLQRTKTSIQAPLPMVALCSLGCDSPVPHSALASAARTEDRWPSGGPDRKGDTDRVERTAGQAGLRPVPRIQAAGSSRRRRRSPRNQCE</sequence>
<accession>A0AC59YIA1</accession>
<name>A0AC59YIA1_RANTA</name>